<dbReference type="PANTHER" id="PTHR42759">
    <property type="entry name" value="MOXR FAMILY PROTEIN"/>
    <property type="match status" value="1"/>
</dbReference>
<dbReference type="CDD" id="cd00009">
    <property type="entry name" value="AAA"/>
    <property type="match status" value="1"/>
</dbReference>
<proteinExistence type="predicted"/>
<dbReference type="InterPro" id="IPR050764">
    <property type="entry name" value="CbbQ/NirQ/NorQ/GpvN"/>
</dbReference>
<dbReference type="InterPro" id="IPR003593">
    <property type="entry name" value="AAA+_ATPase"/>
</dbReference>
<dbReference type="InterPro" id="IPR027417">
    <property type="entry name" value="P-loop_NTPase"/>
</dbReference>
<dbReference type="Pfam" id="PF00004">
    <property type="entry name" value="AAA"/>
    <property type="match status" value="1"/>
</dbReference>
<dbReference type="AlphaFoldDB" id="A0A9D6Z4U3"/>
<evidence type="ECO:0000259" key="1">
    <source>
        <dbReference type="SMART" id="SM00382"/>
    </source>
</evidence>
<evidence type="ECO:0000313" key="2">
    <source>
        <dbReference type="EMBL" id="MBI5250902.1"/>
    </source>
</evidence>
<dbReference type="EMBL" id="JACRDE010000404">
    <property type="protein sequence ID" value="MBI5250902.1"/>
    <property type="molecule type" value="Genomic_DNA"/>
</dbReference>
<reference evidence="2" key="1">
    <citation type="submission" date="2020-07" db="EMBL/GenBank/DDBJ databases">
        <title>Huge and variable diversity of episymbiotic CPR bacteria and DPANN archaea in groundwater ecosystems.</title>
        <authorList>
            <person name="He C.Y."/>
            <person name="Keren R."/>
            <person name="Whittaker M."/>
            <person name="Farag I.F."/>
            <person name="Doudna J."/>
            <person name="Cate J.H.D."/>
            <person name="Banfield J.F."/>
        </authorList>
    </citation>
    <scope>NUCLEOTIDE SEQUENCE</scope>
    <source>
        <strain evidence="2">NC_groundwater_1664_Pr3_B-0.1um_52_9</strain>
    </source>
</reference>
<dbReference type="GO" id="GO:0005524">
    <property type="term" value="F:ATP binding"/>
    <property type="evidence" value="ECO:0007669"/>
    <property type="project" value="InterPro"/>
</dbReference>
<accession>A0A9D6Z4U3</accession>
<evidence type="ECO:0000313" key="3">
    <source>
        <dbReference type="Proteomes" id="UP000807825"/>
    </source>
</evidence>
<gene>
    <name evidence="2" type="ORF">HY912_15550</name>
</gene>
<protein>
    <submittedName>
        <fullName evidence="2">MoxR family ATPase</fullName>
    </submittedName>
</protein>
<dbReference type="SUPFAM" id="SSF52540">
    <property type="entry name" value="P-loop containing nucleoside triphosphate hydrolases"/>
    <property type="match status" value="1"/>
</dbReference>
<dbReference type="Proteomes" id="UP000807825">
    <property type="component" value="Unassembled WGS sequence"/>
</dbReference>
<organism evidence="2 3">
    <name type="scientific">Desulfomonile tiedjei</name>
    <dbReference type="NCBI Taxonomy" id="2358"/>
    <lineage>
        <taxon>Bacteria</taxon>
        <taxon>Pseudomonadati</taxon>
        <taxon>Thermodesulfobacteriota</taxon>
        <taxon>Desulfomonilia</taxon>
        <taxon>Desulfomonilales</taxon>
        <taxon>Desulfomonilaceae</taxon>
        <taxon>Desulfomonile</taxon>
    </lineage>
</organism>
<dbReference type="Gene3D" id="3.40.50.300">
    <property type="entry name" value="P-loop containing nucleotide triphosphate hydrolases"/>
    <property type="match status" value="1"/>
</dbReference>
<dbReference type="GO" id="GO:0016887">
    <property type="term" value="F:ATP hydrolysis activity"/>
    <property type="evidence" value="ECO:0007669"/>
    <property type="project" value="InterPro"/>
</dbReference>
<dbReference type="PANTHER" id="PTHR42759:SF1">
    <property type="entry name" value="MAGNESIUM-CHELATASE SUBUNIT CHLD"/>
    <property type="match status" value="1"/>
</dbReference>
<sequence length="302" mass="34994">MFDSIESLEQSLLHEKYIPDRSLATVLYLAWNLKKPLFLEGDPGVGKTETAAVMARVLGTNLIRLQCYEGLDANHALYEWNYPRQILAIKLGEECGTDRELLGRTIFTEDFLIKRPLLEAILSAREREPVLLIDEIDRSDEEFEALLLEVLSDFQVSIPEIGTLKALRKPLVILTSNRTRDIHDALKRRCLYHWIDYPSPEKEREIIAARIPLVPDRLALQVALFMQRLRKEDFVKKPGVAESLDWASALLALDRYSLDEKTVQETLGCILKYREDMLHFSELWRQNDFRDCMLSEVLSRMC</sequence>
<dbReference type="SMART" id="SM00382">
    <property type="entry name" value="AAA"/>
    <property type="match status" value="1"/>
</dbReference>
<comment type="caution">
    <text evidence="2">The sequence shown here is derived from an EMBL/GenBank/DDBJ whole genome shotgun (WGS) entry which is preliminary data.</text>
</comment>
<dbReference type="InterPro" id="IPR003959">
    <property type="entry name" value="ATPase_AAA_core"/>
</dbReference>
<name>A0A9D6Z4U3_9BACT</name>
<feature type="domain" description="AAA+ ATPase" evidence="1">
    <location>
        <begin position="33"/>
        <end position="201"/>
    </location>
</feature>